<keyword evidence="5" id="KW-1185">Reference proteome</keyword>
<evidence type="ECO:0000313" key="5">
    <source>
        <dbReference type="Proteomes" id="UP001259572"/>
    </source>
</evidence>
<feature type="signal peptide" evidence="2">
    <location>
        <begin position="1"/>
        <end position="24"/>
    </location>
</feature>
<dbReference type="Gene3D" id="2.60.120.260">
    <property type="entry name" value="Galactose-binding domain-like"/>
    <property type="match status" value="1"/>
</dbReference>
<feature type="domain" description="Xaa-Pro dipeptidyl-peptidase C-terminal" evidence="3">
    <location>
        <begin position="350"/>
        <end position="608"/>
    </location>
</feature>
<dbReference type="GO" id="GO:0016787">
    <property type="term" value="F:hydrolase activity"/>
    <property type="evidence" value="ECO:0007669"/>
    <property type="project" value="UniProtKB-KW"/>
</dbReference>
<organism evidence="4 5">
    <name type="scientific">Sphingosinicella rhizophila</name>
    <dbReference type="NCBI Taxonomy" id="3050082"/>
    <lineage>
        <taxon>Bacteria</taxon>
        <taxon>Pseudomonadati</taxon>
        <taxon>Pseudomonadota</taxon>
        <taxon>Alphaproteobacteria</taxon>
        <taxon>Sphingomonadales</taxon>
        <taxon>Sphingosinicellaceae</taxon>
        <taxon>Sphingosinicella</taxon>
    </lineage>
</organism>
<evidence type="ECO:0000256" key="2">
    <source>
        <dbReference type="SAM" id="SignalP"/>
    </source>
</evidence>
<dbReference type="SUPFAM" id="SSF53474">
    <property type="entry name" value="alpha/beta-Hydrolases"/>
    <property type="match status" value="1"/>
</dbReference>
<dbReference type="SUPFAM" id="SSF49785">
    <property type="entry name" value="Galactose-binding domain-like"/>
    <property type="match status" value="1"/>
</dbReference>
<dbReference type="Pfam" id="PF08530">
    <property type="entry name" value="PepX_C"/>
    <property type="match status" value="1"/>
</dbReference>
<proteinExistence type="predicted"/>
<comment type="caution">
    <text evidence="4">The sequence shown here is derived from an EMBL/GenBank/DDBJ whole genome shotgun (WGS) entry which is preliminary data.</text>
</comment>
<dbReference type="NCBIfam" id="TIGR00976">
    <property type="entry name" value="CocE_NonD"/>
    <property type="match status" value="1"/>
</dbReference>
<dbReference type="InterPro" id="IPR008979">
    <property type="entry name" value="Galactose-bd-like_sf"/>
</dbReference>
<dbReference type="InterPro" id="IPR013736">
    <property type="entry name" value="Xaa-Pro_dipept_C"/>
</dbReference>
<keyword evidence="2" id="KW-0732">Signal</keyword>
<dbReference type="Gene3D" id="3.40.50.1820">
    <property type="entry name" value="alpha/beta hydrolase"/>
    <property type="match status" value="1"/>
</dbReference>
<gene>
    <name evidence="4" type="ORF">RQX22_12265</name>
</gene>
<reference evidence="4 5" key="1">
    <citation type="submission" date="2023-05" db="EMBL/GenBank/DDBJ databases">
        <authorList>
            <person name="Guo Y."/>
        </authorList>
    </citation>
    <scope>NUCLEOTIDE SEQUENCE [LARGE SCALE GENOMIC DNA]</scope>
    <source>
        <strain evidence="4 5">GR2756</strain>
    </source>
</reference>
<dbReference type="InterPro" id="IPR000383">
    <property type="entry name" value="Xaa-Pro-like_dom"/>
</dbReference>
<dbReference type="Proteomes" id="UP001259572">
    <property type="component" value="Unassembled WGS sequence"/>
</dbReference>
<dbReference type="InterPro" id="IPR029058">
    <property type="entry name" value="AB_hydrolase_fold"/>
</dbReference>
<sequence>MPKKRRVRMIANAAIAALATVALTAAGRAASDVKWETPAEKAAADATRVKLQWGVSIPMRDGIALNATVYRAENAAGRLPVIFGMTPYISDTYYALGQYYAKRGYVLVVVDSRGRGNSGGEFHPFLQDADDGHDAVEWLAAQPWSNGKVAMIGGSYGGANQWATAKESPEHLTSIVPTAPGFFGIDFPGVNNVMRAYDMQWLMFTNGKAANGSLFGDQVYWGDLFTDLHTGKVAFKDFDNHVGGAPDARYQRWIDHPYFDEYWQSITPTPEEYARIDLPILSITGHYDGNQQGTLEFYNRHMKHGSAKAKANHYLIIGPWDHGGTRAPRKDTGGVDIGDAAMLDMHYLSKTWYDWTLKHGPRPSFLEDRVAYYVTGTNEWRWTNSLDAIGRQKRILYLDGNGARSPSAYGSGLLSAKAPAHQTMVYVDDPRDTAKTVAREKGRAPDYQNLNWLVYQDDVLAIDGNGLVFHTPPFEEDTELAGFVALEMWMSMDVPDTDFRASLYEILPNGDSILLTNTIERARYRKSLEQPVLVTPGAIEKYSFNRFPFVARLIRKGSRLRLAFDGNDNIAWQQNFNAGGVVAEETAKDARKATVTIYQNAKYPSRIILPLGEGAD</sequence>
<dbReference type="InterPro" id="IPR005674">
    <property type="entry name" value="CocE/Ser_esterase"/>
</dbReference>
<evidence type="ECO:0000256" key="1">
    <source>
        <dbReference type="ARBA" id="ARBA00022801"/>
    </source>
</evidence>
<evidence type="ECO:0000259" key="3">
    <source>
        <dbReference type="SMART" id="SM00939"/>
    </source>
</evidence>
<evidence type="ECO:0000313" key="4">
    <source>
        <dbReference type="EMBL" id="MDT9599727.1"/>
    </source>
</evidence>
<dbReference type="Pfam" id="PF02129">
    <property type="entry name" value="Peptidase_S15"/>
    <property type="match status" value="1"/>
</dbReference>
<name>A0ABU3Q8T3_9SPHN</name>
<feature type="chain" id="PRO_5046550857" evidence="2">
    <location>
        <begin position="25"/>
        <end position="616"/>
    </location>
</feature>
<protein>
    <submittedName>
        <fullName evidence="4">CocE/NonD family hydrolase</fullName>
    </submittedName>
</protein>
<dbReference type="EMBL" id="JAVUPU010000005">
    <property type="protein sequence ID" value="MDT9599727.1"/>
    <property type="molecule type" value="Genomic_DNA"/>
</dbReference>
<dbReference type="RefSeq" id="WP_315726814.1">
    <property type="nucleotide sequence ID" value="NZ_JAVUPU010000005.1"/>
</dbReference>
<keyword evidence="1 4" id="KW-0378">Hydrolase</keyword>
<dbReference type="SMART" id="SM00939">
    <property type="entry name" value="PepX_C"/>
    <property type="match status" value="1"/>
</dbReference>
<dbReference type="Gene3D" id="1.10.3020.10">
    <property type="entry name" value="alpha-amino acid ester hydrolase ( Helical cap domain)"/>
    <property type="match status" value="1"/>
</dbReference>
<accession>A0ABU3Q8T3</accession>